<dbReference type="Gene3D" id="1.20.1070.10">
    <property type="entry name" value="Rhodopsin 7-helix transmembrane proteins"/>
    <property type="match status" value="1"/>
</dbReference>
<feature type="transmembrane region" description="Helical" evidence="5">
    <location>
        <begin position="6"/>
        <end position="32"/>
    </location>
</feature>
<dbReference type="HOGENOM" id="CLU_072408_0_0_1"/>
<comment type="subcellular location">
    <subcellularLocation>
        <location evidence="1">Membrane</location>
    </subcellularLocation>
</comment>
<dbReference type="SUPFAM" id="SSF81321">
    <property type="entry name" value="Family A G protein-coupled receptor-like"/>
    <property type="match status" value="1"/>
</dbReference>
<evidence type="ECO:0000256" key="1">
    <source>
        <dbReference type="ARBA" id="ARBA00004370"/>
    </source>
</evidence>
<dbReference type="PROSITE" id="PS50262">
    <property type="entry name" value="G_PROTEIN_RECEP_F1_2"/>
    <property type="match status" value="1"/>
</dbReference>
<proteinExistence type="predicted"/>
<dbReference type="Pfam" id="PF10328">
    <property type="entry name" value="7TM_GPCR_Srx"/>
    <property type="match status" value="1"/>
</dbReference>
<protein>
    <recommendedName>
        <fullName evidence="6">G-protein coupled receptors family 1 profile domain-containing protein</fullName>
    </recommendedName>
</protein>
<evidence type="ECO:0000256" key="5">
    <source>
        <dbReference type="SAM" id="Phobius"/>
    </source>
</evidence>
<dbReference type="AlphaFoldDB" id="E3LPL4"/>
<feature type="transmembrane region" description="Helical" evidence="5">
    <location>
        <begin position="97"/>
        <end position="116"/>
    </location>
</feature>
<keyword evidence="2 5" id="KW-0812">Transmembrane</keyword>
<gene>
    <name evidence="7" type="ORF">CRE_26978</name>
</gene>
<evidence type="ECO:0000313" key="7">
    <source>
        <dbReference type="EMBL" id="EFP05326.1"/>
    </source>
</evidence>
<dbReference type="Proteomes" id="UP000008281">
    <property type="component" value="Unassembled WGS sequence"/>
</dbReference>
<dbReference type="InParanoid" id="E3LPL4"/>
<feature type="transmembrane region" description="Helical" evidence="5">
    <location>
        <begin position="137"/>
        <end position="162"/>
    </location>
</feature>
<name>E3LPL4_CAERE</name>
<dbReference type="EMBL" id="DS268412">
    <property type="protein sequence ID" value="EFP05326.1"/>
    <property type="molecule type" value="Genomic_DNA"/>
</dbReference>
<evidence type="ECO:0000259" key="6">
    <source>
        <dbReference type="PROSITE" id="PS50262"/>
    </source>
</evidence>
<keyword evidence="8" id="KW-1185">Reference proteome</keyword>
<dbReference type="GeneID" id="9818973"/>
<feature type="transmembrane region" description="Helical" evidence="5">
    <location>
        <begin position="198"/>
        <end position="222"/>
    </location>
</feature>
<evidence type="ECO:0000256" key="3">
    <source>
        <dbReference type="ARBA" id="ARBA00022989"/>
    </source>
</evidence>
<feature type="transmembrane region" description="Helical" evidence="5">
    <location>
        <begin position="52"/>
        <end position="77"/>
    </location>
</feature>
<dbReference type="InterPro" id="IPR017452">
    <property type="entry name" value="GPCR_Rhodpsn_7TM"/>
</dbReference>
<dbReference type="KEGG" id="crq:GCK72_018056"/>
<feature type="domain" description="G-protein coupled receptors family 1 profile" evidence="6">
    <location>
        <begin position="24"/>
        <end position="250"/>
    </location>
</feature>
<dbReference type="RefSeq" id="XP_003113988.2">
    <property type="nucleotide sequence ID" value="XM_003113940.2"/>
</dbReference>
<dbReference type="CTD" id="9818973"/>
<organism evidence="8">
    <name type="scientific">Caenorhabditis remanei</name>
    <name type="common">Caenorhabditis vulgaris</name>
    <dbReference type="NCBI Taxonomy" id="31234"/>
    <lineage>
        <taxon>Eukaryota</taxon>
        <taxon>Metazoa</taxon>
        <taxon>Ecdysozoa</taxon>
        <taxon>Nematoda</taxon>
        <taxon>Chromadorea</taxon>
        <taxon>Rhabditida</taxon>
        <taxon>Rhabditina</taxon>
        <taxon>Rhabditomorpha</taxon>
        <taxon>Rhabditoidea</taxon>
        <taxon>Rhabditidae</taxon>
        <taxon>Peloderinae</taxon>
        <taxon>Caenorhabditis</taxon>
    </lineage>
</organism>
<reference evidence="7" key="1">
    <citation type="submission" date="2007-07" db="EMBL/GenBank/DDBJ databases">
        <title>PCAP assembly of the Caenorhabditis remanei genome.</title>
        <authorList>
            <consortium name="The Caenorhabditis remanei Sequencing Consortium"/>
            <person name="Wilson R.K."/>
        </authorList>
    </citation>
    <scope>NUCLEOTIDE SEQUENCE [LARGE SCALE GENOMIC DNA]</scope>
    <source>
        <strain evidence="7">PB4641</strain>
    </source>
</reference>
<evidence type="ECO:0000313" key="8">
    <source>
        <dbReference type="Proteomes" id="UP000008281"/>
    </source>
</evidence>
<dbReference type="PANTHER" id="PTHR23013">
    <property type="entry name" value="SERPENTINE RECEPTOR"/>
    <property type="match status" value="1"/>
</dbReference>
<dbReference type="PANTHER" id="PTHR23013:SF27">
    <property type="entry name" value="G-PROTEIN COUPLED RECEPTORS FAMILY 1 PROFILE DOMAIN-CONTAINING PROTEIN"/>
    <property type="match status" value="1"/>
</dbReference>
<dbReference type="InterPro" id="IPR019430">
    <property type="entry name" value="7TM_GPCR_serpentine_rcpt_Srx"/>
</dbReference>
<dbReference type="OrthoDB" id="5825164at2759"/>
<keyword evidence="4 5" id="KW-0472">Membrane</keyword>
<accession>E3LPL4</accession>
<evidence type="ECO:0000256" key="4">
    <source>
        <dbReference type="ARBA" id="ARBA00023136"/>
    </source>
</evidence>
<keyword evidence="3 5" id="KW-1133">Transmembrane helix</keyword>
<sequence length="332" mass="38569">MIVDFNNWIAAFLVVTMGVFGVTCNFLIIYMFKKEKADRSSFNLICVFRACINLYVLITMFLMCFLPTIVLGTPIWPPLLESIFIIFPNTFYLGNEYLTILVAANRFCALFFPIHYSRFFGFRPTLVSVAIFCLRELQFIQIIMIAIYGYRFFNLVITWIIYFNKGEEQGVDCFVFFSNDILTWMSTDDPACVLEDNILLVVGITFLIVFSLNIAIFTKIILFQRFNSQSGKQRSSNERRNIILFVQTVLQDSLYIIDLTFTFKLSALLNTRMWAFISGTFVWESLHAFDGFIMCLFNEKLSIIKHILRFYPSPRVSEIARTTPSTTLARVE</sequence>
<dbReference type="GO" id="GO:0016020">
    <property type="term" value="C:membrane"/>
    <property type="evidence" value="ECO:0007669"/>
    <property type="project" value="UniProtKB-SubCell"/>
</dbReference>
<dbReference type="eggNOG" id="ENOG502TG23">
    <property type="taxonomic scope" value="Eukaryota"/>
</dbReference>
<evidence type="ECO:0000256" key="2">
    <source>
        <dbReference type="ARBA" id="ARBA00022692"/>
    </source>
</evidence>